<keyword evidence="5" id="KW-0680">Restriction system</keyword>
<reference evidence="7 8" key="1">
    <citation type="submission" date="2024-04" db="EMBL/GenBank/DDBJ databases">
        <title>whole genome sequencing of Lutimonas vermicola strain IMCC1616.</title>
        <authorList>
            <person name="Bae S.S."/>
        </authorList>
    </citation>
    <scope>NUCLEOTIDE SEQUENCE [LARGE SCALE GENOMIC DNA]</scope>
    <source>
        <strain evidence="7 8">IMCC1616</strain>
    </source>
</reference>
<dbReference type="Gene3D" id="3.90.120.10">
    <property type="entry name" value="DNA Methylase, subunit A, domain 2"/>
    <property type="match status" value="1"/>
</dbReference>
<accession>A0ABU9KXC9</accession>
<dbReference type="PROSITE" id="PS00095">
    <property type="entry name" value="C5_MTASE_2"/>
    <property type="match status" value="1"/>
</dbReference>
<dbReference type="GO" id="GO:0032259">
    <property type="term" value="P:methylation"/>
    <property type="evidence" value="ECO:0007669"/>
    <property type="project" value="UniProtKB-KW"/>
</dbReference>
<dbReference type="PANTHER" id="PTHR10629">
    <property type="entry name" value="CYTOSINE-SPECIFIC METHYLTRANSFERASE"/>
    <property type="match status" value="1"/>
</dbReference>
<dbReference type="InterPro" id="IPR029063">
    <property type="entry name" value="SAM-dependent_MTases_sf"/>
</dbReference>
<sequence>MNKRSSEDRIGFYNQVIGKNSIHNKYRNLEWDQPSHTIVAHLDRDGLLFIHPDIEQARSISVAEAALIQSFPEDFEFNESMGPNYRMIGNAVPPLMAERIATGIASLFTKNEAQVQDLLAS</sequence>
<evidence type="ECO:0000256" key="1">
    <source>
        <dbReference type="ARBA" id="ARBA00011975"/>
    </source>
</evidence>
<evidence type="ECO:0000313" key="7">
    <source>
        <dbReference type="EMBL" id="MEL4454849.1"/>
    </source>
</evidence>
<evidence type="ECO:0000256" key="3">
    <source>
        <dbReference type="ARBA" id="ARBA00022679"/>
    </source>
</evidence>
<gene>
    <name evidence="7" type="ORF">AABB81_03015</name>
</gene>
<keyword evidence="8" id="KW-1185">Reference proteome</keyword>
<dbReference type="Pfam" id="PF00145">
    <property type="entry name" value="DNA_methylase"/>
    <property type="match status" value="1"/>
</dbReference>
<dbReference type="InterPro" id="IPR050390">
    <property type="entry name" value="C5-Methyltransferase"/>
</dbReference>
<keyword evidence="3" id="KW-0808">Transferase</keyword>
<keyword evidence="2 7" id="KW-0489">Methyltransferase</keyword>
<dbReference type="SUPFAM" id="SSF53335">
    <property type="entry name" value="S-adenosyl-L-methionine-dependent methyltransferases"/>
    <property type="match status" value="1"/>
</dbReference>
<evidence type="ECO:0000256" key="4">
    <source>
        <dbReference type="ARBA" id="ARBA00022691"/>
    </source>
</evidence>
<comment type="caution">
    <text evidence="7">The sequence shown here is derived from an EMBL/GenBank/DDBJ whole genome shotgun (WGS) entry which is preliminary data.</text>
</comment>
<name>A0ABU9KXC9_9FLAO</name>
<dbReference type="InterPro" id="IPR001525">
    <property type="entry name" value="C5_MeTfrase"/>
</dbReference>
<keyword evidence="4" id="KW-0949">S-adenosyl-L-methionine</keyword>
<proteinExistence type="predicted"/>
<dbReference type="EMBL" id="JBCDNA010000001">
    <property type="protein sequence ID" value="MEL4454849.1"/>
    <property type="molecule type" value="Genomic_DNA"/>
</dbReference>
<evidence type="ECO:0000313" key="8">
    <source>
        <dbReference type="Proteomes" id="UP001474120"/>
    </source>
</evidence>
<evidence type="ECO:0000256" key="6">
    <source>
        <dbReference type="ARBA" id="ARBA00047422"/>
    </source>
</evidence>
<dbReference type="GO" id="GO:0008168">
    <property type="term" value="F:methyltransferase activity"/>
    <property type="evidence" value="ECO:0007669"/>
    <property type="project" value="UniProtKB-KW"/>
</dbReference>
<dbReference type="PANTHER" id="PTHR10629:SF52">
    <property type="entry name" value="DNA (CYTOSINE-5)-METHYLTRANSFERASE 1"/>
    <property type="match status" value="1"/>
</dbReference>
<evidence type="ECO:0000256" key="5">
    <source>
        <dbReference type="ARBA" id="ARBA00022747"/>
    </source>
</evidence>
<dbReference type="Proteomes" id="UP001474120">
    <property type="component" value="Unassembled WGS sequence"/>
</dbReference>
<dbReference type="InterPro" id="IPR031303">
    <property type="entry name" value="C5_meth_CS"/>
</dbReference>
<protein>
    <recommendedName>
        <fullName evidence="1">DNA (cytosine-5-)-methyltransferase</fullName>
        <ecNumber evidence="1">2.1.1.37</ecNumber>
    </recommendedName>
</protein>
<evidence type="ECO:0000256" key="2">
    <source>
        <dbReference type="ARBA" id="ARBA00022603"/>
    </source>
</evidence>
<comment type="catalytic activity">
    <reaction evidence="6">
        <text>a 2'-deoxycytidine in DNA + S-adenosyl-L-methionine = a 5-methyl-2'-deoxycytidine in DNA + S-adenosyl-L-homocysteine + H(+)</text>
        <dbReference type="Rhea" id="RHEA:13681"/>
        <dbReference type="Rhea" id="RHEA-COMP:11369"/>
        <dbReference type="Rhea" id="RHEA-COMP:11370"/>
        <dbReference type="ChEBI" id="CHEBI:15378"/>
        <dbReference type="ChEBI" id="CHEBI:57856"/>
        <dbReference type="ChEBI" id="CHEBI:59789"/>
        <dbReference type="ChEBI" id="CHEBI:85452"/>
        <dbReference type="ChEBI" id="CHEBI:85454"/>
        <dbReference type="EC" id="2.1.1.37"/>
    </reaction>
</comment>
<dbReference type="EC" id="2.1.1.37" evidence="1"/>
<organism evidence="7 8">
    <name type="scientific">Lutimonas vermicola</name>
    <dbReference type="NCBI Taxonomy" id="414288"/>
    <lineage>
        <taxon>Bacteria</taxon>
        <taxon>Pseudomonadati</taxon>
        <taxon>Bacteroidota</taxon>
        <taxon>Flavobacteriia</taxon>
        <taxon>Flavobacteriales</taxon>
        <taxon>Flavobacteriaceae</taxon>
        <taxon>Lutimonas</taxon>
    </lineage>
</organism>